<dbReference type="CDD" id="cd03255">
    <property type="entry name" value="ABC_MJ0796_LolCDE_FtsE"/>
    <property type="match status" value="1"/>
</dbReference>
<dbReference type="GO" id="GO:0016887">
    <property type="term" value="F:ATP hydrolysis activity"/>
    <property type="evidence" value="ECO:0007669"/>
    <property type="project" value="InterPro"/>
</dbReference>
<evidence type="ECO:0000313" key="7">
    <source>
        <dbReference type="Proteomes" id="UP000198312"/>
    </source>
</evidence>
<dbReference type="GO" id="GO:0098796">
    <property type="term" value="C:membrane protein complex"/>
    <property type="evidence" value="ECO:0007669"/>
    <property type="project" value="UniProtKB-ARBA"/>
</dbReference>
<dbReference type="GO" id="GO:0005524">
    <property type="term" value="F:ATP binding"/>
    <property type="evidence" value="ECO:0007669"/>
    <property type="project" value="UniProtKB-KW"/>
</dbReference>
<dbReference type="InterPro" id="IPR017911">
    <property type="entry name" value="MacB-like_ATP-bd"/>
</dbReference>
<proteinExistence type="inferred from homology"/>
<protein>
    <submittedName>
        <fullName evidence="6">Bacitracin ABC transporter ATP-binding protein</fullName>
    </submittedName>
</protein>
<feature type="domain" description="ABC transporter" evidence="5">
    <location>
        <begin position="6"/>
        <end position="246"/>
    </location>
</feature>
<dbReference type="OrthoDB" id="9791546at2"/>
<dbReference type="PANTHER" id="PTHR42798:SF7">
    <property type="entry name" value="ALPHA-D-RIBOSE 1-METHYLPHOSPHONATE 5-TRIPHOSPHATE SYNTHASE SUBUNIT PHNL"/>
    <property type="match status" value="1"/>
</dbReference>
<gene>
    <name evidence="6" type="ORF">CFK37_19155</name>
</gene>
<evidence type="ECO:0000256" key="1">
    <source>
        <dbReference type="ARBA" id="ARBA00005417"/>
    </source>
</evidence>
<dbReference type="InterPro" id="IPR027417">
    <property type="entry name" value="P-loop_NTPase"/>
</dbReference>
<dbReference type="InterPro" id="IPR003593">
    <property type="entry name" value="AAA+_ATPase"/>
</dbReference>
<dbReference type="Pfam" id="PF00005">
    <property type="entry name" value="ABC_tran"/>
    <property type="match status" value="1"/>
</dbReference>
<dbReference type="GO" id="GO:0022857">
    <property type="term" value="F:transmembrane transporter activity"/>
    <property type="evidence" value="ECO:0007669"/>
    <property type="project" value="UniProtKB-ARBA"/>
</dbReference>
<dbReference type="EMBL" id="CP022315">
    <property type="protein sequence ID" value="ASK64120.1"/>
    <property type="molecule type" value="Genomic_DNA"/>
</dbReference>
<dbReference type="PANTHER" id="PTHR42798">
    <property type="entry name" value="LIPOPROTEIN-RELEASING SYSTEM ATP-BINDING PROTEIN LOLD"/>
    <property type="match status" value="1"/>
</dbReference>
<organism evidence="6 7">
    <name type="scientific">Virgibacillus phasianinus</name>
    <dbReference type="NCBI Taxonomy" id="2017483"/>
    <lineage>
        <taxon>Bacteria</taxon>
        <taxon>Bacillati</taxon>
        <taxon>Bacillota</taxon>
        <taxon>Bacilli</taxon>
        <taxon>Bacillales</taxon>
        <taxon>Bacillaceae</taxon>
        <taxon>Virgibacillus</taxon>
    </lineage>
</organism>
<keyword evidence="3" id="KW-0547">Nucleotide-binding</keyword>
<dbReference type="PROSITE" id="PS50893">
    <property type="entry name" value="ABC_TRANSPORTER_2"/>
    <property type="match status" value="1"/>
</dbReference>
<evidence type="ECO:0000256" key="2">
    <source>
        <dbReference type="ARBA" id="ARBA00022448"/>
    </source>
</evidence>
<keyword evidence="7" id="KW-1185">Reference proteome</keyword>
<dbReference type="SMART" id="SM00382">
    <property type="entry name" value="AAA"/>
    <property type="match status" value="1"/>
</dbReference>
<dbReference type="SUPFAM" id="SSF52540">
    <property type="entry name" value="P-loop containing nucleoside triphosphate hydrolases"/>
    <property type="match status" value="1"/>
</dbReference>
<dbReference type="Proteomes" id="UP000198312">
    <property type="component" value="Chromosome"/>
</dbReference>
<accession>A0A220U7N4</accession>
<reference evidence="6 7" key="1">
    <citation type="submission" date="2017-07" db="EMBL/GenBank/DDBJ databases">
        <title>Virgibacillus sp. LM2416.</title>
        <authorList>
            <person name="Tak E.J."/>
            <person name="Bae J.-W."/>
        </authorList>
    </citation>
    <scope>NUCLEOTIDE SEQUENCE [LARGE SCALE GENOMIC DNA]</scope>
    <source>
        <strain evidence="6 7">LM2416</strain>
    </source>
</reference>
<keyword evidence="4 6" id="KW-0067">ATP-binding</keyword>
<keyword evidence="2" id="KW-0813">Transport</keyword>
<dbReference type="FunFam" id="3.40.50.300:FF:000032">
    <property type="entry name" value="Export ABC transporter ATP-binding protein"/>
    <property type="match status" value="1"/>
</dbReference>
<comment type="similarity">
    <text evidence="1">Belongs to the ABC transporter superfamily.</text>
</comment>
<evidence type="ECO:0000256" key="3">
    <source>
        <dbReference type="ARBA" id="ARBA00022741"/>
    </source>
</evidence>
<dbReference type="Gene3D" id="3.40.50.300">
    <property type="entry name" value="P-loop containing nucleotide triphosphate hydrolases"/>
    <property type="match status" value="1"/>
</dbReference>
<dbReference type="InterPro" id="IPR003439">
    <property type="entry name" value="ABC_transporter-like_ATP-bd"/>
</dbReference>
<dbReference type="AlphaFoldDB" id="A0A220U7N4"/>
<sequence length="256" mass="27979">MKKSVVQVENIQKIYGKKGENQSHALKGLSFSIQDGEFVGIMGASGSGKTTLLNVISTLDQPSNGTVEIAGLDITKMRQSELANFRSQKLGFIFQDFNLLENLTIYENIALPLSLQDIPSKKIGPRVEKVADMLGIKAILAKYPSKVSGGQKQRTAAARAIVHEPAVILADEPTGALDSKNATGLLNSMKGLNEEQDVSILMVTHDPISASYCRRILFIRDGEIYREIHRNSTREVFHKEILDVLADLGTETQGGL</sequence>
<evidence type="ECO:0000259" key="5">
    <source>
        <dbReference type="PROSITE" id="PS50893"/>
    </source>
</evidence>
<evidence type="ECO:0000313" key="6">
    <source>
        <dbReference type="EMBL" id="ASK64120.1"/>
    </source>
</evidence>
<dbReference type="RefSeq" id="WP_089063378.1">
    <property type="nucleotide sequence ID" value="NZ_CP022315.1"/>
</dbReference>
<name>A0A220U7N4_9BACI</name>
<evidence type="ECO:0000256" key="4">
    <source>
        <dbReference type="ARBA" id="ARBA00022840"/>
    </source>
</evidence>
<dbReference type="KEGG" id="vil:CFK37_19155"/>